<gene>
    <name evidence="8" type="ORF">MANES_01G017900v8</name>
</gene>
<evidence type="ECO:0000256" key="4">
    <source>
        <dbReference type="ARBA" id="ARBA00047606"/>
    </source>
</evidence>
<keyword evidence="9" id="KW-1185">Reference proteome</keyword>
<feature type="domain" description="Glycosyltransferase N-terminal" evidence="7">
    <location>
        <begin position="12"/>
        <end position="158"/>
    </location>
</feature>
<dbReference type="Pfam" id="PF00201">
    <property type="entry name" value="UDPGT"/>
    <property type="match status" value="1"/>
</dbReference>
<dbReference type="OMA" id="VCESSSY"/>
<dbReference type="OrthoDB" id="841522at2759"/>
<evidence type="ECO:0000256" key="2">
    <source>
        <dbReference type="ARBA" id="ARBA00009995"/>
    </source>
</evidence>
<dbReference type="InterPro" id="IPR058980">
    <property type="entry name" value="Glyco_transf_N"/>
</dbReference>
<dbReference type="PANTHER" id="PTHR11926">
    <property type="entry name" value="GLUCOSYL/GLUCURONOSYL TRANSFERASES"/>
    <property type="match status" value="1"/>
</dbReference>
<dbReference type="UniPathway" id="UPA00009"/>
<dbReference type="GO" id="GO:0009718">
    <property type="term" value="P:anthocyanin-containing compound biosynthetic process"/>
    <property type="evidence" value="ECO:0007669"/>
    <property type="project" value="UniProtKB-UniPathway"/>
</dbReference>
<dbReference type="Gene3D" id="3.40.50.2000">
    <property type="entry name" value="Glycogen Phosphorylase B"/>
    <property type="match status" value="2"/>
</dbReference>
<evidence type="ECO:0000259" key="7">
    <source>
        <dbReference type="Pfam" id="PF26168"/>
    </source>
</evidence>
<comment type="catalytic activity">
    <reaction evidence="4">
        <text>an anthocyanidin + UDP-alpha-D-glucose + H(+) = an anthocyanidin 3-O-beta-D-glucoside + UDP</text>
        <dbReference type="Rhea" id="RHEA:20093"/>
        <dbReference type="ChEBI" id="CHEBI:15378"/>
        <dbReference type="ChEBI" id="CHEBI:16307"/>
        <dbReference type="ChEBI" id="CHEBI:58223"/>
        <dbReference type="ChEBI" id="CHEBI:58885"/>
        <dbReference type="ChEBI" id="CHEBI:143576"/>
        <dbReference type="EC" id="2.4.1.115"/>
    </reaction>
</comment>
<protein>
    <recommendedName>
        <fullName evidence="6">Glycosyltransferase</fullName>
        <ecNumber evidence="6">2.4.1.-</ecNumber>
    </recommendedName>
</protein>
<dbReference type="EMBL" id="CM004387">
    <property type="protein sequence ID" value="OAY59258.1"/>
    <property type="molecule type" value="Genomic_DNA"/>
</dbReference>
<dbReference type="PROSITE" id="PS00375">
    <property type="entry name" value="UDPGT"/>
    <property type="match status" value="1"/>
</dbReference>
<sequence>MESPRRAAAETHIIALPFPAQGHINPMLQFSKRLVSKGLKVTLVTFIDNELTKAKHGSVVVESISNNSEENFKISTMEDYWRNFSSLVRQKLSEIVEKQGESCCPISCLVYDSIMPWALDMARELGVAAASFFTQSCAVSAIYYHVYKGRLNIPTDVDLVSLEGMPPLESCDLPSSACGLEKNCPAMISLMSDQFSNVGEVDWILINTFNELEEEVMNWMASQCPLKLIGPLIPSKYLSKRLELDDSEYGLSLFKPRTNSFMQWLDSKEASSVVYVAFGSLASLEEKQMEDIASGLKLSNYNFLWVVRESEENKLPKNLMNETSEKGLIITWCPQPEVLAHKSVGCFMTHCGWNSTLEALSLGVPMVAMPYWSDQTTNAKFVADVWRVGVRVKVNEEGIVTKEEIEMCIREVMEGESSSILRRNSEKWKMLAQEAVAEGGSSDKNVERFVAEVTCNITA</sequence>
<evidence type="ECO:0000256" key="6">
    <source>
        <dbReference type="RuleBase" id="RU362057"/>
    </source>
</evidence>
<dbReference type="PANTHER" id="PTHR11926:SF1560">
    <property type="entry name" value="UDP-GLYCOSYLTRANSFERASE 74E1-RELATED"/>
    <property type="match status" value="1"/>
</dbReference>
<comment type="pathway">
    <text evidence="1">Pigment biosynthesis; anthocyanin biosynthesis.</text>
</comment>
<comment type="similarity">
    <text evidence="2 5">Belongs to the UDP-glycosyltransferase family.</text>
</comment>
<organism evidence="8 9">
    <name type="scientific">Manihot esculenta</name>
    <name type="common">Cassava</name>
    <name type="synonym">Jatropha manihot</name>
    <dbReference type="NCBI Taxonomy" id="3983"/>
    <lineage>
        <taxon>Eukaryota</taxon>
        <taxon>Viridiplantae</taxon>
        <taxon>Streptophyta</taxon>
        <taxon>Embryophyta</taxon>
        <taxon>Tracheophyta</taxon>
        <taxon>Spermatophyta</taxon>
        <taxon>Magnoliopsida</taxon>
        <taxon>eudicotyledons</taxon>
        <taxon>Gunneridae</taxon>
        <taxon>Pentapetalae</taxon>
        <taxon>rosids</taxon>
        <taxon>fabids</taxon>
        <taxon>Malpighiales</taxon>
        <taxon>Euphorbiaceae</taxon>
        <taxon>Crotonoideae</taxon>
        <taxon>Manihoteae</taxon>
        <taxon>Manihot</taxon>
    </lineage>
</organism>
<keyword evidence="5" id="KW-0328">Glycosyltransferase</keyword>
<dbReference type="GO" id="GO:0080043">
    <property type="term" value="F:quercetin 3-O-glucosyltransferase activity"/>
    <property type="evidence" value="ECO:0000318"/>
    <property type="project" value="GO_Central"/>
</dbReference>
<comment type="caution">
    <text evidence="8">The sequence shown here is derived from an EMBL/GenBank/DDBJ whole genome shotgun (WGS) entry which is preliminary data.</text>
</comment>
<dbReference type="SUPFAM" id="SSF53756">
    <property type="entry name" value="UDP-Glycosyltransferase/glycogen phosphorylase"/>
    <property type="match status" value="1"/>
</dbReference>
<dbReference type="InterPro" id="IPR002213">
    <property type="entry name" value="UDP_glucos_trans"/>
</dbReference>
<reference evidence="9" key="1">
    <citation type="journal article" date="2016" name="Nat. Biotechnol.">
        <title>Sequencing wild and cultivated cassava and related species reveals extensive interspecific hybridization and genetic diversity.</title>
        <authorList>
            <person name="Bredeson J.V."/>
            <person name="Lyons J.B."/>
            <person name="Prochnik S.E."/>
            <person name="Wu G.A."/>
            <person name="Ha C.M."/>
            <person name="Edsinger-Gonzales E."/>
            <person name="Grimwood J."/>
            <person name="Schmutz J."/>
            <person name="Rabbi I.Y."/>
            <person name="Egesi C."/>
            <person name="Nauluvula P."/>
            <person name="Lebot V."/>
            <person name="Ndunguru J."/>
            <person name="Mkamilo G."/>
            <person name="Bart R.S."/>
            <person name="Setter T.L."/>
            <person name="Gleadow R.M."/>
            <person name="Kulakow P."/>
            <person name="Ferguson M.E."/>
            <person name="Rounsley S."/>
            <person name="Rokhsar D.S."/>
        </authorList>
    </citation>
    <scope>NUCLEOTIDE SEQUENCE [LARGE SCALE GENOMIC DNA]</scope>
    <source>
        <strain evidence="9">cv. AM560-2</strain>
    </source>
</reference>
<dbReference type="CDD" id="cd03784">
    <property type="entry name" value="GT1_Gtf-like"/>
    <property type="match status" value="1"/>
</dbReference>
<evidence type="ECO:0000256" key="3">
    <source>
        <dbReference type="ARBA" id="ARBA00022679"/>
    </source>
</evidence>
<dbReference type="EC" id="2.4.1.-" evidence="6"/>
<name>A0A2C9WGT7_MANES</name>
<dbReference type="Pfam" id="PF26168">
    <property type="entry name" value="Glyco_transf_N"/>
    <property type="match status" value="1"/>
</dbReference>
<dbReference type="InterPro" id="IPR035595">
    <property type="entry name" value="UDP_glycos_trans_CS"/>
</dbReference>
<evidence type="ECO:0000313" key="8">
    <source>
        <dbReference type="EMBL" id="OAY59258.1"/>
    </source>
</evidence>
<evidence type="ECO:0000256" key="5">
    <source>
        <dbReference type="RuleBase" id="RU003718"/>
    </source>
</evidence>
<dbReference type="AlphaFoldDB" id="A0A2C9WGT7"/>
<evidence type="ECO:0000313" key="9">
    <source>
        <dbReference type="Proteomes" id="UP000091857"/>
    </source>
</evidence>
<dbReference type="GO" id="GO:0047213">
    <property type="term" value="F:anthocyanidin 3-O-glucosyltransferase activity"/>
    <property type="evidence" value="ECO:0007669"/>
    <property type="project" value="UniProtKB-EC"/>
</dbReference>
<evidence type="ECO:0000256" key="1">
    <source>
        <dbReference type="ARBA" id="ARBA00004935"/>
    </source>
</evidence>
<accession>A0A2C9WGT7</accession>
<dbReference type="GO" id="GO:0080044">
    <property type="term" value="F:quercetin 7-O-glucosyltransferase activity"/>
    <property type="evidence" value="ECO:0000318"/>
    <property type="project" value="GO_Central"/>
</dbReference>
<dbReference type="GO" id="GO:0005737">
    <property type="term" value="C:cytoplasm"/>
    <property type="evidence" value="ECO:0000318"/>
    <property type="project" value="GO_Central"/>
</dbReference>
<proteinExistence type="inferred from homology"/>
<dbReference type="Gramene" id="Manes.01G017900.1.v8.1">
    <property type="protein sequence ID" value="Manes.01G017900.1.v8.1.CDS"/>
    <property type="gene ID" value="Manes.01G017900.v8.1"/>
</dbReference>
<dbReference type="Proteomes" id="UP000091857">
    <property type="component" value="Chromosome 1"/>
</dbReference>
<keyword evidence="3 5" id="KW-0808">Transferase</keyword>
<dbReference type="FunFam" id="3.40.50.2000:FF:000019">
    <property type="entry name" value="Glycosyltransferase"/>
    <property type="match status" value="1"/>
</dbReference>